<proteinExistence type="predicted"/>
<dbReference type="InterPro" id="IPR013785">
    <property type="entry name" value="Aldolase_TIM"/>
</dbReference>
<dbReference type="SFLD" id="SFLDG01386">
    <property type="entry name" value="main_SPASM_domain-containing"/>
    <property type="match status" value="1"/>
</dbReference>
<dbReference type="InterPro" id="IPR058240">
    <property type="entry name" value="rSAM_sf"/>
</dbReference>
<dbReference type="PANTHER" id="PTHR43273">
    <property type="entry name" value="ANAEROBIC SULFATASE-MATURATING ENZYME HOMOLOG ASLB-RELATED"/>
    <property type="match status" value="1"/>
</dbReference>
<keyword evidence="7" id="KW-1185">Reference proteome</keyword>
<dbReference type="EMBL" id="JBHSBB010000029">
    <property type="protein sequence ID" value="MFC4035706.1"/>
    <property type="molecule type" value="Genomic_DNA"/>
</dbReference>
<dbReference type="Proteomes" id="UP001595765">
    <property type="component" value="Unassembled WGS sequence"/>
</dbReference>
<dbReference type="InterPro" id="IPR007197">
    <property type="entry name" value="rSAM"/>
</dbReference>
<dbReference type="SFLD" id="SFLDG01072">
    <property type="entry name" value="dehydrogenase_like"/>
    <property type="match status" value="1"/>
</dbReference>
<reference evidence="7" key="1">
    <citation type="journal article" date="2019" name="Int. J. Syst. Evol. Microbiol.">
        <title>The Global Catalogue of Microorganisms (GCM) 10K type strain sequencing project: providing services to taxonomists for standard genome sequencing and annotation.</title>
        <authorList>
            <consortium name="The Broad Institute Genomics Platform"/>
            <consortium name="The Broad Institute Genome Sequencing Center for Infectious Disease"/>
            <person name="Wu L."/>
            <person name="Ma J."/>
        </authorList>
    </citation>
    <scope>NUCLEOTIDE SEQUENCE [LARGE SCALE GENOMIC DNA]</scope>
    <source>
        <strain evidence="7">CGMCC 4.7237</strain>
    </source>
</reference>
<keyword evidence="4" id="KW-0411">Iron-sulfur</keyword>
<evidence type="ECO:0000256" key="1">
    <source>
        <dbReference type="ARBA" id="ARBA00022691"/>
    </source>
</evidence>
<keyword evidence="3" id="KW-0408">Iron</keyword>
<dbReference type="PANTHER" id="PTHR43273:SF8">
    <property type="entry name" value="RADICAL SAM DOMAIN PROTEIN"/>
    <property type="match status" value="1"/>
</dbReference>
<name>A0ABV8HVH3_9ACTN</name>
<evidence type="ECO:0000259" key="5">
    <source>
        <dbReference type="PROSITE" id="PS51918"/>
    </source>
</evidence>
<keyword evidence="1" id="KW-0949">S-adenosyl-L-methionine</keyword>
<evidence type="ECO:0000313" key="6">
    <source>
        <dbReference type="EMBL" id="MFC4035706.1"/>
    </source>
</evidence>
<evidence type="ECO:0000256" key="3">
    <source>
        <dbReference type="ARBA" id="ARBA00023004"/>
    </source>
</evidence>
<dbReference type="SFLD" id="SFLDS00029">
    <property type="entry name" value="Radical_SAM"/>
    <property type="match status" value="1"/>
</dbReference>
<dbReference type="NCBIfam" id="TIGR04269">
    <property type="entry name" value="SAM_SPASM_FxsB"/>
    <property type="match status" value="1"/>
</dbReference>
<dbReference type="SUPFAM" id="SSF102114">
    <property type="entry name" value="Radical SAM enzymes"/>
    <property type="match status" value="1"/>
</dbReference>
<dbReference type="InterPro" id="IPR023867">
    <property type="entry name" value="Sulphatase_maturase_rSAM"/>
</dbReference>
<dbReference type="Pfam" id="PF04055">
    <property type="entry name" value="Radical_SAM"/>
    <property type="match status" value="1"/>
</dbReference>
<evidence type="ECO:0000256" key="2">
    <source>
        <dbReference type="ARBA" id="ARBA00022723"/>
    </source>
</evidence>
<dbReference type="InterPro" id="IPR026335">
    <property type="entry name" value="rSAM_SPASM_FxsB"/>
</dbReference>
<dbReference type="PROSITE" id="PS51918">
    <property type="entry name" value="RADICAL_SAM"/>
    <property type="match status" value="1"/>
</dbReference>
<sequence>MTVKARAFRQFVLKVHSRCDLACDHCYIYEHADQSWARRPRVISDATVRATASRIAEHARAHPELPRVHVILHGGEPLLAGRERLARIASTLRSALDGVCDLDLRMQTNGLRLDEEFCAMLVRERISTGISLDGDRTANDRHRKRSNGAGSYDAVVRAVRLIGSPPYRPSFAGLLCTVDVQNDPLAVYEALTALEPPRVDFLLPHATWDRPPERDPGLGTVPYAQWLTTVYDRWTADGRPFPVRLFDSLEQGREGRESFTEALGLGSPDLVVVETDGEIEQADWLKTVEQGAPSTGFDVRRHSFDRAAAHPGFLARRTGLGGLSEKCRGCDVVRVCGGGLYGHRWSSGKGPGDGFDNPSVYCDDLFALISHVLEAPRPEPIARPHTLSASGFDSLAAGRNDDEALRALVAAEFSARRLLVGAVCGRYPGPEAEALTELDRRQPQEVAEVLRHPYLGAWAIRSLEGHLEPAAVRLRLGEIATAAALAAGTDLRLELPPGTTTVHLPALGRLILPGCVEPVALGTRRKALLLAFGDHRPPLPVAGATGRGFRWEPARRIIAGEFRFLLEDGDPYRDGFTTEPSPMLDEEEFHHWQRLFGEAGRHLGDRYDRHAPGIRALLTACTPLRGEKAGGFCTANPLAFGAFGLAPPENSARLAELIVEGVQQVKFNALLDLFDLADGDEARESLRSAYLDRAHRAVPPDHGLTAYGRRMAAVLRG</sequence>
<keyword evidence="2" id="KW-0479">Metal-binding</keyword>
<dbReference type="CDD" id="cd01335">
    <property type="entry name" value="Radical_SAM"/>
    <property type="match status" value="1"/>
</dbReference>
<organism evidence="6 7">
    <name type="scientific">Streptomyces polygonati</name>
    <dbReference type="NCBI Taxonomy" id="1617087"/>
    <lineage>
        <taxon>Bacteria</taxon>
        <taxon>Bacillati</taxon>
        <taxon>Actinomycetota</taxon>
        <taxon>Actinomycetes</taxon>
        <taxon>Kitasatosporales</taxon>
        <taxon>Streptomycetaceae</taxon>
        <taxon>Streptomyces</taxon>
    </lineage>
</organism>
<dbReference type="RefSeq" id="WP_386436120.1">
    <property type="nucleotide sequence ID" value="NZ_JBHSBB010000029.1"/>
</dbReference>
<comment type="caution">
    <text evidence="6">The sequence shown here is derived from an EMBL/GenBank/DDBJ whole genome shotgun (WGS) entry which is preliminary data.</text>
</comment>
<dbReference type="SFLD" id="SFLDG01067">
    <property type="entry name" value="SPASM/twitch_domain_containing"/>
    <property type="match status" value="1"/>
</dbReference>
<feature type="domain" description="Radical SAM core" evidence="5">
    <location>
        <begin position="5"/>
        <end position="244"/>
    </location>
</feature>
<accession>A0ABV8HVH3</accession>
<gene>
    <name evidence="6" type="ORF">ACFO3J_30175</name>
</gene>
<dbReference type="Gene3D" id="3.20.20.70">
    <property type="entry name" value="Aldolase class I"/>
    <property type="match status" value="1"/>
</dbReference>
<evidence type="ECO:0000313" key="7">
    <source>
        <dbReference type="Proteomes" id="UP001595765"/>
    </source>
</evidence>
<protein>
    <submittedName>
        <fullName evidence="6">FxsB family cyclophane-forming radical SAM/SPASM peptide maturase</fullName>
    </submittedName>
</protein>
<evidence type="ECO:0000256" key="4">
    <source>
        <dbReference type="ARBA" id="ARBA00023014"/>
    </source>
</evidence>